<reference evidence="1" key="1">
    <citation type="submission" date="2021-01" db="EMBL/GenBank/DDBJ databases">
        <authorList>
            <person name="Corre E."/>
            <person name="Pelletier E."/>
            <person name="Niang G."/>
            <person name="Scheremetjew M."/>
            <person name="Finn R."/>
            <person name="Kale V."/>
            <person name="Holt S."/>
            <person name="Cochrane G."/>
            <person name="Meng A."/>
            <person name="Brown T."/>
            <person name="Cohen L."/>
        </authorList>
    </citation>
    <scope>NUCLEOTIDE SEQUENCE</scope>
    <source>
        <strain evidence="1">SAG 36.94</strain>
    </source>
</reference>
<organism evidence="1">
    <name type="scientific">Compsopogon caeruleus</name>
    <dbReference type="NCBI Taxonomy" id="31354"/>
    <lineage>
        <taxon>Eukaryota</taxon>
        <taxon>Rhodophyta</taxon>
        <taxon>Compsopogonophyceae</taxon>
        <taxon>Compsopogonales</taxon>
        <taxon>Compsopogonaceae</taxon>
        <taxon>Compsopogon</taxon>
    </lineage>
</organism>
<name>A0A7S1TH68_9RHOD</name>
<sequence length="151" mass="17167">MEFMQERRECIRGRLKTFMSENRIEADERYLGGIVDGVGMELDIGREGGGGGQRQIKADQETIPRLIFHSLPRPPPHWILNTKTSLHNPTLTLRKQTNPNALHLETKHTHDAMDPSCHFVFLPPSTTTKREPSSTSLDLLCLPKFPSYVPH</sequence>
<dbReference type="AlphaFoldDB" id="A0A7S1TH68"/>
<proteinExistence type="predicted"/>
<dbReference type="EMBL" id="HBGH01015801">
    <property type="protein sequence ID" value="CAD9236677.1"/>
    <property type="molecule type" value="Transcribed_RNA"/>
</dbReference>
<protein>
    <submittedName>
        <fullName evidence="1">Uncharacterized protein</fullName>
    </submittedName>
</protein>
<gene>
    <name evidence="1" type="ORF">CCAE0312_LOCUS8774</name>
</gene>
<accession>A0A7S1TH68</accession>
<evidence type="ECO:0000313" key="1">
    <source>
        <dbReference type="EMBL" id="CAD9236677.1"/>
    </source>
</evidence>